<reference evidence="2 3" key="1">
    <citation type="submission" date="2017-05" db="EMBL/GenBank/DDBJ databases">
        <title>The complete genome sequence of Deinococcus ficus isolated from the rhizosphere of the Ficus religiosa L. in Taiwan.</title>
        <authorList>
            <person name="Wu K.-M."/>
            <person name="Liao T.-L."/>
            <person name="Liu Y.-M."/>
            <person name="Young C.-C."/>
            <person name="Tsai S.-F."/>
        </authorList>
    </citation>
    <scope>NUCLEOTIDE SEQUENCE [LARGE SCALE GENOMIC DNA]</scope>
    <source>
        <strain evidence="2 3">CC-FR2-10</strain>
    </source>
</reference>
<dbReference type="Gene3D" id="4.10.860.10">
    <property type="entry name" value="UVR domain"/>
    <property type="match status" value="1"/>
</dbReference>
<dbReference type="Proteomes" id="UP000259030">
    <property type="component" value="Chromosome"/>
</dbReference>
<feature type="domain" description="UVR" evidence="1">
    <location>
        <begin position="94"/>
        <end position="129"/>
    </location>
</feature>
<dbReference type="SUPFAM" id="SSF46600">
    <property type="entry name" value="C-terminal UvrC-binding domain of UvrB"/>
    <property type="match status" value="1"/>
</dbReference>
<dbReference type="InterPro" id="IPR001943">
    <property type="entry name" value="UVR_dom"/>
</dbReference>
<evidence type="ECO:0000313" key="2">
    <source>
        <dbReference type="EMBL" id="ASN81825.1"/>
    </source>
</evidence>
<proteinExistence type="predicted"/>
<organism evidence="2 3">
    <name type="scientific">Deinococcus ficus</name>
    <dbReference type="NCBI Taxonomy" id="317577"/>
    <lineage>
        <taxon>Bacteria</taxon>
        <taxon>Thermotogati</taxon>
        <taxon>Deinococcota</taxon>
        <taxon>Deinococci</taxon>
        <taxon>Deinococcales</taxon>
        <taxon>Deinococcaceae</taxon>
        <taxon>Deinococcus</taxon>
    </lineage>
</organism>
<sequence>MNEHQAIIFHVDTARKVVSLTGLIQGDSEEARDAMQDIADELYALISPAANVQLKIMVDHPEPIELRRGDRVFLAKQNVDLLFTEDWQKDTVFMDRLNALEREILEASFVWDFERAAILRDQFRALEADRRLQANP</sequence>
<gene>
    <name evidence="2" type="ORF">DFI_13210</name>
</gene>
<protein>
    <recommendedName>
        <fullName evidence="1">UVR domain-containing protein</fullName>
    </recommendedName>
</protein>
<accession>A0A221SYV0</accession>
<evidence type="ECO:0000313" key="3">
    <source>
        <dbReference type="Proteomes" id="UP000259030"/>
    </source>
</evidence>
<dbReference type="KEGG" id="dfc:DFI_13210"/>
<dbReference type="EMBL" id="CP021081">
    <property type="protein sequence ID" value="ASN81825.1"/>
    <property type="molecule type" value="Genomic_DNA"/>
</dbReference>
<dbReference type="PROSITE" id="PS50151">
    <property type="entry name" value="UVR"/>
    <property type="match status" value="1"/>
</dbReference>
<name>A0A221SYV0_9DEIO</name>
<dbReference type="AlphaFoldDB" id="A0A221SYV0"/>
<keyword evidence="3" id="KW-1185">Reference proteome</keyword>
<dbReference type="InterPro" id="IPR036876">
    <property type="entry name" value="UVR_dom_sf"/>
</dbReference>
<evidence type="ECO:0000259" key="1">
    <source>
        <dbReference type="PROSITE" id="PS50151"/>
    </source>
</evidence>